<evidence type="ECO:0000256" key="1">
    <source>
        <dbReference type="ARBA" id="ARBA00009921"/>
    </source>
</evidence>
<comment type="similarity">
    <text evidence="1 6">Belongs to the oligoribonuclease family.</text>
</comment>
<evidence type="ECO:0000256" key="4">
    <source>
        <dbReference type="ARBA" id="ARBA00022839"/>
    </source>
</evidence>
<dbReference type="NCBIfam" id="NF003765">
    <property type="entry name" value="PRK05359.1"/>
    <property type="match status" value="1"/>
</dbReference>
<dbReference type="EC" id="3.1.-.-" evidence="6"/>
<dbReference type="AlphaFoldDB" id="A0A451DCP0"/>
<dbReference type="HAMAP" id="MF_00045">
    <property type="entry name" value="Oligoribonuclease"/>
    <property type="match status" value="1"/>
</dbReference>
<evidence type="ECO:0000256" key="2">
    <source>
        <dbReference type="ARBA" id="ARBA00022722"/>
    </source>
</evidence>
<gene>
    <name evidence="6 8" type="primary">orn</name>
    <name evidence="8" type="ORF">ERCILAFE3058_289</name>
</gene>
<dbReference type="Proteomes" id="UP000294418">
    <property type="component" value="Chromosome"/>
</dbReference>
<dbReference type="EMBL" id="LR217720">
    <property type="protein sequence ID" value="VFP84206.1"/>
    <property type="molecule type" value="Genomic_DNA"/>
</dbReference>
<feature type="active site" evidence="6">
    <location>
        <position position="129"/>
    </location>
</feature>
<organism evidence="8 9">
    <name type="scientific">Candidatus Erwinia haradaeae</name>
    <dbReference type="NCBI Taxonomy" id="1922217"/>
    <lineage>
        <taxon>Bacteria</taxon>
        <taxon>Pseudomonadati</taxon>
        <taxon>Pseudomonadota</taxon>
        <taxon>Gammaproteobacteria</taxon>
        <taxon>Enterobacterales</taxon>
        <taxon>Erwiniaceae</taxon>
        <taxon>Erwinia</taxon>
    </lineage>
</organism>
<evidence type="ECO:0000256" key="3">
    <source>
        <dbReference type="ARBA" id="ARBA00022801"/>
    </source>
</evidence>
<dbReference type="GO" id="GO:0005737">
    <property type="term" value="C:cytoplasm"/>
    <property type="evidence" value="ECO:0007669"/>
    <property type="project" value="UniProtKB-SubCell"/>
</dbReference>
<dbReference type="OrthoDB" id="9801329at2"/>
<dbReference type="Gene3D" id="3.30.420.10">
    <property type="entry name" value="Ribonuclease H-like superfamily/Ribonuclease H"/>
    <property type="match status" value="1"/>
</dbReference>
<dbReference type="SMART" id="SM00479">
    <property type="entry name" value="EXOIII"/>
    <property type="match status" value="1"/>
</dbReference>
<dbReference type="PANTHER" id="PTHR11046:SF0">
    <property type="entry name" value="OLIGORIBONUCLEASE, MITOCHONDRIAL"/>
    <property type="match status" value="1"/>
</dbReference>
<dbReference type="InterPro" id="IPR013520">
    <property type="entry name" value="Ribonucl_H"/>
</dbReference>
<evidence type="ECO:0000256" key="5">
    <source>
        <dbReference type="ARBA" id="ARBA00070964"/>
    </source>
</evidence>
<evidence type="ECO:0000259" key="7">
    <source>
        <dbReference type="SMART" id="SM00479"/>
    </source>
</evidence>
<evidence type="ECO:0000313" key="9">
    <source>
        <dbReference type="Proteomes" id="UP000294418"/>
    </source>
</evidence>
<comment type="subcellular location">
    <subcellularLocation>
        <location evidence="6">Cytoplasm</location>
    </subcellularLocation>
</comment>
<protein>
    <recommendedName>
        <fullName evidence="5 6">Oligoribonuclease</fullName>
        <ecNumber evidence="6">3.1.-.-</ecNumber>
    </recommendedName>
</protein>
<dbReference type="Pfam" id="PF00929">
    <property type="entry name" value="RNase_T"/>
    <property type="match status" value="1"/>
</dbReference>
<dbReference type="GO" id="GO:0003676">
    <property type="term" value="F:nucleic acid binding"/>
    <property type="evidence" value="ECO:0007669"/>
    <property type="project" value="InterPro"/>
</dbReference>
<dbReference type="InterPro" id="IPR022894">
    <property type="entry name" value="Oligoribonuclease"/>
</dbReference>
<comment type="function">
    <text evidence="6">3'-to-5' exoribonuclease specific for small oligoribonucleotides.</text>
</comment>
<sequence length="184" mass="21578">MALNANHLIWIDLEMTGLNPERDRILEIAILLTDSNLNILTEGLVFAIHQPILQLAMMDEWNMHTHTCSGLIDRVNVSKTNEHDAEIAILDFLKLWVPARSSPMCGNSITQDRRFLFKYMPDLEAYFHYRHIDVSTIKELVRRWKPDILLGLNKKGMHQALEDVHDSVLELLYYRKYFIQCIHH</sequence>
<proteinExistence type="inferred from homology"/>
<keyword evidence="4 6" id="KW-0269">Exonuclease</keyword>
<keyword evidence="2 6" id="KW-0540">Nuclease</keyword>
<dbReference type="InterPro" id="IPR012337">
    <property type="entry name" value="RNaseH-like_sf"/>
</dbReference>
<reference evidence="8 9" key="1">
    <citation type="submission" date="2019-02" db="EMBL/GenBank/DDBJ databases">
        <authorList>
            <person name="Manzano-Marin A."/>
            <person name="Manzano-Marin A."/>
        </authorList>
    </citation>
    <scope>NUCLEOTIDE SEQUENCE [LARGE SCALE GENOMIC DNA]</scope>
    <source>
        <strain evidence="8 9">ErCilaricifoliae</strain>
    </source>
</reference>
<dbReference type="PANTHER" id="PTHR11046">
    <property type="entry name" value="OLIGORIBONUCLEASE, MITOCHONDRIAL"/>
    <property type="match status" value="1"/>
</dbReference>
<keyword evidence="3 6" id="KW-0378">Hydrolase</keyword>
<dbReference type="FunFam" id="3.30.420.10:FF:000003">
    <property type="entry name" value="Oligoribonuclease"/>
    <property type="match status" value="1"/>
</dbReference>
<dbReference type="SUPFAM" id="SSF53098">
    <property type="entry name" value="Ribonuclease H-like"/>
    <property type="match status" value="1"/>
</dbReference>
<evidence type="ECO:0000313" key="8">
    <source>
        <dbReference type="EMBL" id="VFP84206.1"/>
    </source>
</evidence>
<dbReference type="InterPro" id="IPR036397">
    <property type="entry name" value="RNaseH_sf"/>
</dbReference>
<dbReference type="CDD" id="cd06135">
    <property type="entry name" value="Orn"/>
    <property type="match status" value="1"/>
</dbReference>
<dbReference type="GO" id="GO:0006259">
    <property type="term" value="P:DNA metabolic process"/>
    <property type="evidence" value="ECO:0007669"/>
    <property type="project" value="UniProtKB-ARBA"/>
</dbReference>
<evidence type="ECO:0000256" key="6">
    <source>
        <dbReference type="HAMAP-Rule" id="MF_00045"/>
    </source>
</evidence>
<feature type="domain" description="Exonuclease" evidence="7">
    <location>
        <begin position="7"/>
        <end position="180"/>
    </location>
</feature>
<accession>A0A451DCP0</accession>
<dbReference type="RefSeq" id="WP_157989707.1">
    <property type="nucleotide sequence ID" value="NZ_LR217720.1"/>
</dbReference>
<keyword evidence="6" id="KW-0963">Cytoplasm</keyword>
<name>A0A451DCP0_9GAMM</name>
<dbReference type="GO" id="GO:0000175">
    <property type="term" value="F:3'-5'-RNA exonuclease activity"/>
    <property type="evidence" value="ECO:0007669"/>
    <property type="project" value="InterPro"/>
</dbReference>